<reference evidence="1" key="1">
    <citation type="submission" date="2021-01" db="EMBL/GenBank/DDBJ databases">
        <title>Adiantum capillus-veneris genome.</title>
        <authorList>
            <person name="Fang Y."/>
            <person name="Liao Q."/>
        </authorList>
    </citation>
    <scope>NUCLEOTIDE SEQUENCE</scope>
    <source>
        <strain evidence="1">H3</strain>
        <tissue evidence="1">Leaf</tissue>
    </source>
</reference>
<proteinExistence type="predicted"/>
<dbReference type="Proteomes" id="UP000886520">
    <property type="component" value="Chromosome 17"/>
</dbReference>
<gene>
    <name evidence="1" type="ORF">GOP47_0018153</name>
</gene>
<evidence type="ECO:0000313" key="1">
    <source>
        <dbReference type="EMBL" id="KAI5067625.1"/>
    </source>
</evidence>
<dbReference type="EMBL" id="JABFUD020000017">
    <property type="protein sequence ID" value="KAI5067625.1"/>
    <property type="molecule type" value="Genomic_DNA"/>
</dbReference>
<name>A0A9D4UGU0_ADICA</name>
<dbReference type="AlphaFoldDB" id="A0A9D4UGU0"/>
<accession>A0A9D4UGU0</accession>
<evidence type="ECO:0000313" key="2">
    <source>
        <dbReference type="Proteomes" id="UP000886520"/>
    </source>
</evidence>
<comment type="caution">
    <text evidence="1">The sequence shown here is derived from an EMBL/GenBank/DDBJ whole genome shotgun (WGS) entry which is preliminary data.</text>
</comment>
<sequence>MSGCVINSPSAHSMEMVEVSMPPPYISYMVQQKARLVGVYEEQIGKTFQSPKCGRLVLETRKKLFSSQVVCGCWLPLKRDAYNLKLYLTHPTRRKVEHRSRMRLANPRYRLGESLKATCHMGV</sequence>
<organism evidence="1 2">
    <name type="scientific">Adiantum capillus-veneris</name>
    <name type="common">Maidenhair fern</name>
    <dbReference type="NCBI Taxonomy" id="13818"/>
    <lineage>
        <taxon>Eukaryota</taxon>
        <taxon>Viridiplantae</taxon>
        <taxon>Streptophyta</taxon>
        <taxon>Embryophyta</taxon>
        <taxon>Tracheophyta</taxon>
        <taxon>Polypodiopsida</taxon>
        <taxon>Polypodiidae</taxon>
        <taxon>Polypodiales</taxon>
        <taxon>Pteridineae</taxon>
        <taxon>Pteridaceae</taxon>
        <taxon>Vittarioideae</taxon>
        <taxon>Adiantum</taxon>
    </lineage>
</organism>
<protein>
    <submittedName>
        <fullName evidence="1">Uncharacterized protein</fullName>
    </submittedName>
</protein>
<keyword evidence="2" id="KW-1185">Reference proteome</keyword>